<evidence type="ECO:0000259" key="4">
    <source>
        <dbReference type="Pfam" id="PF13439"/>
    </source>
</evidence>
<dbReference type="Proteomes" id="UP001176471">
    <property type="component" value="Unassembled WGS sequence"/>
</dbReference>
<dbReference type="InterPro" id="IPR001296">
    <property type="entry name" value="Glyco_trans_1"/>
</dbReference>
<feature type="region of interest" description="Disordered" evidence="2">
    <location>
        <begin position="1"/>
        <end position="23"/>
    </location>
</feature>
<comment type="caution">
    <text evidence="5">The sequence shown here is derived from an EMBL/GenBank/DDBJ whole genome shotgun (WGS) entry which is preliminary data.</text>
</comment>
<protein>
    <submittedName>
        <fullName evidence="5">Glycosyltransferase family 1 protein</fullName>
    </submittedName>
</protein>
<dbReference type="Pfam" id="PF00534">
    <property type="entry name" value="Glycos_transf_1"/>
    <property type="match status" value="1"/>
</dbReference>
<dbReference type="PANTHER" id="PTHR46401">
    <property type="entry name" value="GLYCOSYLTRANSFERASE WBBK-RELATED"/>
    <property type="match status" value="1"/>
</dbReference>
<dbReference type="SUPFAM" id="SSF53756">
    <property type="entry name" value="UDP-Glycosyltransferase/glycogen phosphorylase"/>
    <property type="match status" value="1"/>
</dbReference>
<dbReference type="PANTHER" id="PTHR46401:SF2">
    <property type="entry name" value="GLYCOSYLTRANSFERASE WBBK-RELATED"/>
    <property type="match status" value="1"/>
</dbReference>
<evidence type="ECO:0000256" key="1">
    <source>
        <dbReference type="ARBA" id="ARBA00022679"/>
    </source>
</evidence>
<evidence type="ECO:0000256" key="2">
    <source>
        <dbReference type="SAM" id="MobiDB-lite"/>
    </source>
</evidence>
<dbReference type="EMBL" id="JAUQOM010000006">
    <property type="protein sequence ID" value="MDO7836022.1"/>
    <property type="molecule type" value="Genomic_DNA"/>
</dbReference>
<feature type="domain" description="Glycosyltransferase subfamily 4-like N-terminal" evidence="4">
    <location>
        <begin position="50"/>
        <end position="232"/>
    </location>
</feature>
<dbReference type="CDD" id="cd03809">
    <property type="entry name" value="GT4_MtfB-like"/>
    <property type="match status" value="1"/>
</dbReference>
<dbReference type="InterPro" id="IPR028098">
    <property type="entry name" value="Glyco_trans_4-like_N"/>
</dbReference>
<dbReference type="Pfam" id="PF13439">
    <property type="entry name" value="Glyco_transf_4"/>
    <property type="match status" value="1"/>
</dbReference>
<accession>A0ABT8ZNA8</accession>
<evidence type="ECO:0000313" key="6">
    <source>
        <dbReference type="Proteomes" id="UP001176471"/>
    </source>
</evidence>
<organism evidence="5 6">
    <name type="scientific">Sphingobium cyanobacteriorum</name>
    <dbReference type="NCBI Taxonomy" id="3063954"/>
    <lineage>
        <taxon>Bacteria</taxon>
        <taxon>Pseudomonadati</taxon>
        <taxon>Pseudomonadota</taxon>
        <taxon>Alphaproteobacteria</taxon>
        <taxon>Sphingomonadales</taxon>
        <taxon>Sphingomonadaceae</taxon>
        <taxon>Sphingobium</taxon>
    </lineage>
</organism>
<reference evidence="5" key="1">
    <citation type="submission" date="2023-07" db="EMBL/GenBank/DDBJ databases">
        <title>Bacterial whole genome sequence for Sphingobium sp. HBC34.</title>
        <authorList>
            <person name="Le V."/>
            <person name="Ko S.-R."/>
            <person name="Ahn C.-Y."/>
            <person name="Oh H.-M."/>
        </authorList>
    </citation>
    <scope>NUCLEOTIDE SEQUENCE</scope>
    <source>
        <strain evidence="5">HBC34</strain>
    </source>
</reference>
<keyword evidence="6" id="KW-1185">Reference proteome</keyword>
<name>A0ABT8ZNA8_9SPHN</name>
<evidence type="ECO:0000313" key="5">
    <source>
        <dbReference type="EMBL" id="MDO7836022.1"/>
    </source>
</evidence>
<sequence>MGDKTGGVPDDDDGNGPASDLSAMLRPRHMSRLSFPVCIDGRLLDDDYTGVGHYAARLAQTLARHGAAPLRLDAVPPAAGGGGVAARLGRYARATLPGARTVERLDAGDVGGFSGRLLGRDLFREAYLHFKFRGRLLPVRCPGAPGIMHWTYPLPLYLEGWRNIYTVHDIIPINRQDLSPVDGARLARLLGRIIERADRLVTVSEAVRQDVIARWGCAPDFVTACHQATDLDTAHDAAGAGARAHFLYYGAIEPRKNLVRLARAYRASGSGRPLLIVGQDGWRAQETRAMIGEGGNVRFLPLQSRDALTGLIRDARAMLFPSLDEGFGLPVAESMALGTPVMASSIPALREVAGDGALFVDPLDEAEMSRAIRALDRDDGLCARLRALGVAKAVAYQSSAYYERLHRIYADVGGAGAGRA</sequence>
<gene>
    <name evidence="5" type="ORF">Q4610_13295</name>
</gene>
<proteinExistence type="predicted"/>
<evidence type="ECO:0000259" key="3">
    <source>
        <dbReference type="Pfam" id="PF00534"/>
    </source>
</evidence>
<dbReference type="RefSeq" id="WP_304536438.1">
    <property type="nucleotide sequence ID" value="NZ_JAUQOM010000006.1"/>
</dbReference>
<feature type="domain" description="Glycosyl transferase family 1" evidence="3">
    <location>
        <begin position="245"/>
        <end position="386"/>
    </location>
</feature>
<dbReference type="Gene3D" id="3.40.50.2000">
    <property type="entry name" value="Glycogen Phosphorylase B"/>
    <property type="match status" value="2"/>
</dbReference>
<keyword evidence="1" id="KW-0808">Transferase</keyword>